<accession>A0AAJ5WCP8</accession>
<keyword evidence="1" id="KW-0812">Transmembrane</keyword>
<keyword evidence="1" id="KW-1133">Transmembrane helix</keyword>
<keyword evidence="1" id="KW-0472">Membrane</keyword>
<feature type="transmembrane region" description="Helical" evidence="1">
    <location>
        <begin position="6"/>
        <end position="26"/>
    </location>
</feature>
<sequence>MERRKFIILTGVGVGMSIIPASLYFMESGLKKYVTLILRRELFYLKLESEGVSRYVDDYFKATRNDMVSTLKWKILYYSNSNWKKSDRIGNLIKYYLLSSDFFINKTDESKLVNYLGLFNSYKSPVPNPYSFVLYPPNDIADPV</sequence>
<evidence type="ECO:0000313" key="3">
    <source>
        <dbReference type="Proteomes" id="UP001214530"/>
    </source>
</evidence>
<dbReference type="AlphaFoldDB" id="A0AAJ5WCP8"/>
<dbReference type="Proteomes" id="UP001214530">
    <property type="component" value="Chromosome"/>
</dbReference>
<protein>
    <submittedName>
        <fullName evidence="2">Uncharacterized protein</fullName>
    </submittedName>
</protein>
<organism evidence="2 3">
    <name type="scientific">Candidatus Pedobacter colombiensis</name>
    <dbReference type="NCBI Taxonomy" id="3121371"/>
    <lineage>
        <taxon>Bacteria</taxon>
        <taxon>Pseudomonadati</taxon>
        <taxon>Bacteroidota</taxon>
        <taxon>Sphingobacteriia</taxon>
        <taxon>Sphingobacteriales</taxon>
        <taxon>Sphingobacteriaceae</taxon>
        <taxon>Pedobacter</taxon>
    </lineage>
</organism>
<name>A0AAJ5WCP8_9SPHI</name>
<evidence type="ECO:0000313" key="2">
    <source>
        <dbReference type="EMBL" id="WEK21221.1"/>
    </source>
</evidence>
<dbReference type="EMBL" id="CP119313">
    <property type="protein sequence ID" value="WEK21221.1"/>
    <property type="molecule type" value="Genomic_DNA"/>
</dbReference>
<gene>
    <name evidence="2" type="ORF">P0Y49_08710</name>
</gene>
<evidence type="ECO:0000256" key="1">
    <source>
        <dbReference type="SAM" id="Phobius"/>
    </source>
</evidence>
<reference evidence="2" key="1">
    <citation type="submission" date="2023-03" db="EMBL/GenBank/DDBJ databases">
        <title>Andean soil-derived lignocellulolytic bacterial consortium as a source of novel taxa and putative plastic-active enzymes.</title>
        <authorList>
            <person name="Diaz-Garcia L."/>
            <person name="Chuvochina M."/>
            <person name="Feuerriegel G."/>
            <person name="Bunk B."/>
            <person name="Sproer C."/>
            <person name="Streit W.R."/>
            <person name="Rodriguez L.M."/>
            <person name="Overmann J."/>
            <person name="Jimenez D.J."/>
        </authorList>
    </citation>
    <scope>NUCLEOTIDE SEQUENCE</scope>
    <source>
        <strain evidence="2">MAG 3858</strain>
    </source>
</reference>
<proteinExistence type="predicted"/>